<reference evidence="1 2" key="1">
    <citation type="journal article" date="2020" name="Genomics">
        <title>Complete, high-quality genomes from long-read metagenomic sequencing of two wolf lichen thalli reveals enigmatic genome architecture.</title>
        <authorList>
            <person name="McKenzie S.K."/>
            <person name="Walston R.F."/>
            <person name="Allen J.L."/>
        </authorList>
    </citation>
    <scope>NUCLEOTIDE SEQUENCE [LARGE SCALE GENOMIC DNA]</scope>
    <source>
        <strain evidence="1">WasteWater2</strain>
    </source>
</reference>
<dbReference type="EMBL" id="JACCJC010000032">
    <property type="protein sequence ID" value="KAF6234202.1"/>
    <property type="molecule type" value="Genomic_DNA"/>
</dbReference>
<name>A0A8H6FT13_9LECA</name>
<organism evidence="1 2">
    <name type="scientific">Letharia columbiana</name>
    <dbReference type="NCBI Taxonomy" id="112416"/>
    <lineage>
        <taxon>Eukaryota</taxon>
        <taxon>Fungi</taxon>
        <taxon>Dikarya</taxon>
        <taxon>Ascomycota</taxon>
        <taxon>Pezizomycotina</taxon>
        <taxon>Lecanoromycetes</taxon>
        <taxon>OSLEUM clade</taxon>
        <taxon>Lecanoromycetidae</taxon>
        <taxon>Lecanorales</taxon>
        <taxon>Lecanorineae</taxon>
        <taxon>Parmeliaceae</taxon>
        <taxon>Letharia</taxon>
    </lineage>
</organism>
<dbReference type="GeneID" id="59289278"/>
<gene>
    <name evidence="1" type="ORF">HO173_007622</name>
</gene>
<evidence type="ECO:0000313" key="2">
    <source>
        <dbReference type="Proteomes" id="UP000578531"/>
    </source>
</evidence>
<accession>A0A8H6FT13</accession>
<sequence>MKWETGVPHTPGSVQGTVVTVGPAELSDPHSTSINEKALLLSNTSASSRNSLIVNYK</sequence>
<evidence type="ECO:0000313" key="1">
    <source>
        <dbReference type="EMBL" id="KAF6234202.1"/>
    </source>
</evidence>
<dbReference type="Proteomes" id="UP000578531">
    <property type="component" value="Unassembled WGS sequence"/>
</dbReference>
<comment type="caution">
    <text evidence="1">The sequence shown here is derived from an EMBL/GenBank/DDBJ whole genome shotgun (WGS) entry which is preliminary data.</text>
</comment>
<dbReference type="AlphaFoldDB" id="A0A8H6FT13"/>
<proteinExistence type="predicted"/>
<protein>
    <submittedName>
        <fullName evidence="1">Uncharacterized protein</fullName>
    </submittedName>
</protein>
<dbReference type="RefSeq" id="XP_037163603.1">
    <property type="nucleotide sequence ID" value="XM_037309524.1"/>
</dbReference>
<keyword evidence="2" id="KW-1185">Reference proteome</keyword>